<organism evidence="1">
    <name type="scientific">Ophidiomyces ophidiicola</name>
    <dbReference type="NCBI Taxonomy" id="1387563"/>
    <lineage>
        <taxon>Eukaryota</taxon>
        <taxon>Fungi</taxon>
        <taxon>Dikarya</taxon>
        <taxon>Ascomycota</taxon>
        <taxon>Pezizomycotina</taxon>
        <taxon>Eurotiomycetes</taxon>
        <taxon>Eurotiomycetidae</taxon>
        <taxon>Onygenales</taxon>
        <taxon>Onygenaceae</taxon>
        <taxon>Ophidiomyces</taxon>
    </lineage>
</organism>
<evidence type="ECO:0000313" key="1">
    <source>
        <dbReference type="EMBL" id="KAI2387201.1"/>
    </source>
</evidence>
<protein>
    <submittedName>
        <fullName evidence="1">mRNA-decapping enzyme subunit 2</fullName>
        <ecNumber evidence="1">3.6.1.62</ecNumber>
    </submittedName>
</protein>
<dbReference type="EC" id="3.6.1.62" evidence="1"/>
<proteinExistence type="predicted"/>
<keyword evidence="1" id="KW-0378">Hydrolase</keyword>
<reference evidence="1" key="1">
    <citation type="journal article" date="2022" name="bioRxiv">
        <title>Population genetic analysis of Ophidiomyces ophidiicola, the causative agent of snake fungal disease, indicates recent introductions to the USA.</title>
        <authorList>
            <person name="Ladner J.T."/>
            <person name="Palmer J.M."/>
            <person name="Ettinger C.L."/>
            <person name="Stajich J.E."/>
            <person name="Farrell T.M."/>
            <person name="Glorioso B.M."/>
            <person name="Lawson B."/>
            <person name="Price S.J."/>
            <person name="Stengle A.G."/>
            <person name="Grear D.A."/>
            <person name="Lorch J.M."/>
        </authorList>
    </citation>
    <scope>NUCLEOTIDE SEQUENCE</scope>
    <source>
        <strain evidence="1">NWHC 24266-5</strain>
    </source>
</reference>
<comment type="caution">
    <text evidence="1">The sequence shown here is derived from an EMBL/GenBank/DDBJ whole genome shotgun (WGS) entry which is preliminary data.</text>
</comment>
<gene>
    <name evidence="1" type="primary">DCP2</name>
    <name evidence="1" type="ORF">LOY88_003223</name>
</gene>
<accession>A0ACB8UX20</accession>
<name>A0ACB8UX20_9EURO</name>
<sequence>MPGPKMKLEDWLDDLCVRFIINLPHEELESVERICFQVEEAQWFYEDFIRPLDPNLPSLNLRSFSLLIFQHCPLMSQWSHYHHSTAFSEFLAYKTRVPVRGAILLNEAMDEVILVKGWKKTAGWSFPRGKINKDEKDFDCAVREVYEETGFDIRAGNLVKNEETVKHIDISMREQNMRLYVIRGVPKNTHFEPRTRKEISKIEWYKLSELPTQKKVRQEDQTSQAMSKNKFYMVAPFLGPLKKWIATQKKRGVPKNTATQLDIESAAYTTAEESIGAANENVAPSGDAIEAPIPMGHPTLPAGENPSSQLKRLLNIGCPVPRAPAIADPVVTRPDSSNGSTLLELLRKGSDSYPAYHPEGHPHTQLSSANLPSIGPLHPPPTQHSQSNVNITPNALPVPLPGVVQPPLRSLHPPHINPTDQVHQSPVHNLPGNEFSQPPQLPAFGPFVAPHSHRPWLTQPPGSDSIPQNLQGTMHFTSLAAQKPVPPPYYPTLPQSNQTLPPSDTRTASIPPASKLPPPKLTSHSLALLNVFKSNNSQIPTAHSQEMPSDPQFRNGTQKMSDHRENLLSLLKVPAPPSMPFPAAHTQTAPQPTNNMKMSKPQDQVTSQPQPPQLGKDINSRYDIGQCVNNPAAKSLPTQSLAKQSPRGQQHQLPVHPQHTARPNITILPRPSSVKNESIMATKVAATSQSPQKRNVKISEITKPFKPRILRRPDKDNLDACLPARTVVVSAFTKPKKETLEEEPETAKETPQRLDYDRRQSQPNSQKETLLSLFGKADPPETKPASYRAELMSHFKSPAQDNPAGDAFHQSTAVPPPCTGESQPPTHKKATSPVDKEFLLGYLNGVAMGKR</sequence>
<dbReference type="EMBL" id="JALBCA010000041">
    <property type="protein sequence ID" value="KAI2387201.1"/>
    <property type="molecule type" value="Genomic_DNA"/>
</dbReference>